<dbReference type="Proteomes" id="UP000070544">
    <property type="component" value="Unassembled WGS sequence"/>
</dbReference>
<gene>
    <name evidence="1" type="ORF">M427DRAFT_352362</name>
</gene>
<protein>
    <submittedName>
        <fullName evidence="1">Uncharacterized protein</fullName>
    </submittedName>
</protein>
<name>A0A139ABW3_GONPJ</name>
<dbReference type="OrthoDB" id="2162701at2759"/>
<dbReference type="AlphaFoldDB" id="A0A139ABW3"/>
<organism evidence="1 2">
    <name type="scientific">Gonapodya prolifera (strain JEL478)</name>
    <name type="common">Monoblepharis prolifera</name>
    <dbReference type="NCBI Taxonomy" id="1344416"/>
    <lineage>
        <taxon>Eukaryota</taxon>
        <taxon>Fungi</taxon>
        <taxon>Fungi incertae sedis</taxon>
        <taxon>Chytridiomycota</taxon>
        <taxon>Chytridiomycota incertae sedis</taxon>
        <taxon>Monoblepharidomycetes</taxon>
        <taxon>Monoblepharidales</taxon>
        <taxon>Gonapodyaceae</taxon>
        <taxon>Gonapodya</taxon>
    </lineage>
</organism>
<dbReference type="EMBL" id="KQ965770">
    <property type="protein sequence ID" value="KXS14247.1"/>
    <property type="molecule type" value="Genomic_DNA"/>
</dbReference>
<keyword evidence="2" id="KW-1185">Reference proteome</keyword>
<evidence type="ECO:0000313" key="1">
    <source>
        <dbReference type="EMBL" id="KXS14247.1"/>
    </source>
</evidence>
<accession>A0A139ABW3</accession>
<proteinExistence type="predicted"/>
<reference evidence="1 2" key="1">
    <citation type="journal article" date="2015" name="Genome Biol. Evol.">
        <title>Phylogenomic analyses indicate that early fungi evolved digesting cell walls of algal ancestors of land plants.</title>
        <authorList>
            <person name="Chang Y."/>
            <person name="Wang S."/>
            <person name="Sekimoto S."/>
            <person name="Aerts A.L."/>
            <person name="Choi C."/>
            <person name="Clum A."/>
            <person name="LaButti K.M."/>
            <person name="Lindquist E.A."/>
            <person name="Yee Ngan C."/>
            <person name="Ohm R.A."/>
            <person name="Salamov A.A."/>
            <person name="Grigoriev I.V."/>
            <person name="Spatafora J.W."/>
            <person name="Berbee M.L."/>
        </authorList>
    </citation>
    <scope>NUCLEOTIDE SEQUENCE [LARGE SCALE GENOMIC DNA]</scope>
    <source>
        <strain evidence="1 2">JEL478</strain>
    </source>
</reference>
<evidence type="ECO:0000313" key="2">
    <source>
        <dbReference type="Proteomes" id="UP000070544"/>
    </source>
</evidence>
<sequence>MEREKAMISRADEMASRVLPRRAWVRWQEYVLEAKEARWKEWKLNAMRSRAKAILAHSKLELSLQRESVDLTFCGPEFFQSV</sequence>